<organism evidence="2 3">
    <name type="scientific">Colletotrichum zoysiae</name>
    <dbReference type="NCBI Taxonomy" id="1216348"/>
    <lineage>
        <taxon>Eukaryota</taxon>
        <taxon>Fungi</taxon>
        <taxon>Dikarya</taxon>
        <taxon>Ascomycota</taxon>
        <taxon>Pezizomycotina</taxon>
        <taxon>Sordariomycetes</taxon>
        <taxon>Hypocreomycetidae</taxon>
        <taxon>Glomerellales</taxon>
        <taxon>Glomerellaceae</taxon>
        <taxon>Colletotrichum</taxon>
        <taxon>Colletotrichum graminicola species complex</taxon>
    </lineage>
</organism>
<sequence>MHRCCGPRPVEEGYDVSPKSEKSRGQGLVFLRPHLSVTKSPPKRVKLLWRRPTIPCPFMHSQTTRKAAAVCSCCLFGYFVPVGGWLLDPAAAVPCSASPPSQTRWAEKKQATN</sequence>
<name>A0AAD9LZE1_9PEZI</name>
<evidence type="ECO:0000313" key="2">
    <source>
        <dbReference type="EMBL" id="KAK2028226.1"/>
    </source>
</evidence>
<evidence type="ECO:0000313" key="3">
    <source>
        <dbReference type="Proteomes" id="UP001232148"/>
    </source>
</evidence>
<gene>
    <name evidence="2" type="ORF">LX32DRAFT_405605</name>
</gene>
<proteinExistence type="predicted"/>
<dbReference type="Proteomes" id="UP001232148">
    <property type="component" value="Unassembled WGS sequence"/>
</dbReference>
<comment type="caution">
    <text evidence="2">The sequence shown here is derived from an EMBL/GenBank/DDBJ whole genome shotgun (WGS) entry which is preliminary data.</text>
</comment>
<protein>
    <submittedName>
        <fullName evidence="2">Uncharacterized protein</fullName>
    </submittedName>
</protein>
<reference evidence="2" key="1">
    <citation type="submission" date="2021-06" db="EMBL/GenBank/DDBJ databases">
        <title>Comparative genomics, transcriptomics and evolutionary studies reveal genomic signatures of adaptation to plant cell wall in hemibiotrophic fungi.</title>
        <authorList>
            <consortium name="DOE Joint Genome Institute"/>
            <person name="Baroncelli R."/>
            <person name="Diaz J.F."/>
            <person name="Benocci T."/>
            <person name="Peng M."/>
            <person name="Battaglia E."/>
            <person name="Haridas S."/>
            <person name="Andreopoulos W."/>
            <person name="Labutti K."/>
            <person name="Pangilinan J."/>
            <person name="Floch G.L."/>
            <person name="Makela M.R."/>
            <person name="Henrissat B."/>
            <person name="Grigoriev I.V."/>
            <person name="Crouch J.A."/>
            <person name="De Vries R.P."/>
            <person name="Sukno S.A."/>
            <person name="Thon M.R."/>
        </authorList>
    </citation>
    <scope>NUCLEOTIDE SEQUENCE</scope>
    <source>
        <strain evidence="2">MAFF235873</strain>
    </source>
</reference>
<dbReference type="AlphaFoldDB" id="A0AAD9LZE1"/>
<keyword evidence="3" id="KW-1185">Reference proteome</keyword>
<feature type="region of interest" description="Disordered" evidence="1">
    <location>
        <begin position="1"/>
        <end position="25"/>
    </location>
</feature>
<dbReference type="EMBL" id="MU842881">
    <property type="protein sequence ID" value="KAK2028226.1"/>
    <property type="molecule type" value="Genomic_DNA"/>
</dbReference>
<accession>A0AAD9LZE1</accession>
<evidence type="ECO:0000256" key="1">
    <source>
        <dbReference type="SAM" id="MobiDB-lite"/>
    </source>
</evidence>